<protein>
    <submittedName>
        <fullName evidence="1">Uncharacterized protein</fullName>
    </submittedName>
</protein>
<organism evidence="1 2">
    <name type="scientific">Companilactobacillus keshanensis</name>
    <dbReference type="NCBI Taxonomy" id="2486003"/>
    <lineage>
        <taxon>Bacteria</taxon>
        <taxon>Bacillati</taxon>
        <taxon>Bacillota</taxon>
        <taxon>Bacilli</taxon>
        <taxon>Lactobacillales</taxon>
        <taxon>Lactobacillaceae</taxon>
        <taxon>Companilactobacillus</taxon>
    </lineage>
</organism>
<sequence length="51" mass="6019">MFELIIFCGAAFVIGYLAGEEGGILNLFDFDERWIKKQNANFKKYFDIFFK</sequence>
<dbReference type="EMBL" id="JBHTOI010000041">
    <property type="protein sequence ID" value="MFD1418429.1"/>
    <property type="molecule type" value="Genomic_DNA"/>
</dbReference>
<accession>A0ABW4BVG7</accession>
<comment type="caution">
    <text evidence="1">The sequence shown here is derived from an EMBL/GenBank/DDBJ whole genome shotgun (WGS) entry which is preliminary data.</text>
</comment>
<reference evidence="2" key="1">
    <citation type="journal article" date="2019" name="Int. J. Syst. Evol. Microbiol.">
        <title>The Global Catalogue of Microorganisms (GCM) 10K type strain sequencing project: providing services to taxonomists for standard genome sequencing and annotation.</title>
        <authorList>
            <consortium name="The Broad Institute Genomics Platform"/>
            <consortium name="The Broad Institute Genome Sequencing Center for Infectious Disease"/>
            <person name="Wu L."/>
            <person name="Ma J."/>
        </authorList>
    </citation>
    <scope>NUCLEOTIDE SEQUENCE [LARGE SCALE GENOMIC DNA]</scope>
    <source>
        <strain evidence="2">CCM 8936</strain>
    </source>
</reference>
<evidence type="ECO:0000313" key="2">
    <source>
        <dbReference type="Proteomes" id="UP001597251"/>
    </source>
</evidence>
<evidence type="ECO:0000313" key="1">
    <source>
        <dbReference type="EMBL" id="MFD1418429.1"/>
    </source>
</evidence>
<proteinExistence type="predicted"/>
<dbReference type="Proteomes" id="UP001597251">
    <property type="component" value="Unassembled WGS sequence"/>
</dbReference>
<dbReference type="RefSeq" id="WP_164505333.1">
    <property type="nucleotide sequence ID" value="NZ_JBHTOI010000041.1"/>
</dbReference>
<name>A0ABW4BVG7_9LACO</name>
<gene>
    <name evidence="1" type="ORF">ACFQ42_06730</name>
</gene>
<keyword evidence="2" id="KW-1185">Reference proteome</keyword>